<evidence type="ECO:0000313" key="2">
    <source>
        <dbReference type="EMBL" id="RRT59804.1"/>
    </source>
</evidence>
<dbReference type="EMBL" id="AMZH03008057">
    <property type="protein sequence ID" value="RRT59804.1"/>
    <property type="molecule type" value="Genomic_DNA"/>
</dbReference>
<dbReference type="Proteomes" id="UP000287651">
    <property type="component" value="Unassembled WGS sequence"/>
</dbReference>
<gene>
    <name evidence="2" type="ORF">B296_00015616</name>
</gene>
<reference evidence="2 3" key="1">
    <citation type="journal article" date="2014" name="Agronomy (Basel)">
        <title>A Draft Genome Sequence for Ensete ventricosum, the Drought-Tolerant Tree Against Hunger.</title>
        <authorList>
            <person name="Harrison J."/>
            <person name="Moore K.A."/>
            <person name="Paszkiewicz K."/>
            <person name="Jones T."/>
            <person name="Grant M."/>
            <person name="Ambacheew D."/>
            <person name="Muzemil S."/>
            <person name="Studholme D.J."/>
        </authorList>
    </citation>
    <scope>NUCLEOTIDE SEQUENCE [LARGE SCALE GENOMIC DNA]</scope>
</reference>
<proteinExistence type="predicted"/>
<dbReference type="Pfam" id="PF03101">
    <property type="entry name" value="FAR1"/>
    <property type="match status" value="2"/>
</dbReference>
<evidence type="ECO:0000259" key="1">
    <source>
        <dbReference type="Pfam" id="PF03101"/>
    </source>
</evidence>
<accession>A0A426Z741</accession>
<feature type="domain" description="FAR1" evidence="1">
    <location>
        <begin position="119"/>
        <end position="202"/>
    </location>
</feature>
<dbReference type="PANTHER" id="PTHR46328:SF34">
    <property type="entry name" value="PROTEIN FAR1-RELATED SEQUENCE 5-LIKE"/>
    <property type="match status" value="1"/>
</dbReference>
<feature type="domain" description="FAR1" evidence="1">
    <location>
        <begin position="309"/>
        <end position="381"/>
    </location>
</feature>
<dbReference type="AlphaFoldDB" id="A0A426Z741"/>
<comment type="caution">
    <text evidence="2">The sequence shown here is derived from an EMBL/GenBank/DDBJ whole genome shotgun (WGS) entry which is preliminary data.</text>
</comment>
<name>A0A426Z741_ENSVE</name>
<sequence>MEVLQSWIEEPPGVRGRLGHVSRIRGRRTSTPSLLPWSSPPVSSAVAVQPRPGSVSLAPAEAKDRIVLGLRAGKFVAKEEMTSEPAEQHDGSAETAADEEGWVPRVDMVFENDEKAYVFYCLYGMRMGFGVRKHLVKRRSSGSVYCRVFSCYKEGFCRNLKEGKTPRPNARSGCQAHMTIRILDTGRFRVSEFEPQHNHALAPEVPLLVTDSTSGSDTARKAGDKNALKQAMARPSLANFVPLKPINATKVEDLGTALRYVPRRVPETSSGYSSTKTGDAHHCIDDAQHESLVPKVDMEFEDDEEGYLFYINYATSIGFSVRKHLVKRRASGVVYSRTYVCHKEGFRRKKDEQRKRCPKPYDRTGCLASMTIKITKNGRYHGVGVGGRLNLRLI</sequence>
<organism evidence="2 3">
    <name type="scientific">Ensete ventricosum</name>
    <name type="common">Abyssinian banana</name>
    <name type="synonym">Musa ensete</name>
    <dbReference type="NCBI Taxonomy" id="4639"/>
    <lineage>
        <taxon>Eukaryota</taxon>
        <taxon>Viridiplantae</taxon>
        <taxon>Streptophyta</taxon>
        <taxon>Embryophyta</taxon>
        <taxon>Tracheophyta</taxon>
        <taxon>Spermatophyta</taxon>
        <taxon>Magnoliopsida</taxon>
        <taxon>Liliopsida</taxon>
        <taxon>Zingiberales</taxon>
        <taxon>Musaceae</taxon>
        <taxon>Ensete</taxon>
    </lineage>
</organism>
<protein>
    <recommendedName>
        <fullName evidence="1">FAR1 domain-containing protein</fullName>
    </recommendedName>
</protein>
<dbReference type="InterPro" id="IPR004330">
    <property type="entry name" value="FAR1_DNA_bnd_dom"/>
</dbReference>
<dbReference type="PANTHER" id="PTHR46328">
    <property type="entry name" value="FAR-RED IMPAIRED RESPONSIVE (FAR1) FAMILY PROTEIN-RELATED"/>
    <property type="match status" value="1"/>
</dbReference>
<evidence type="ECO:0000313" key="3">
    <source>
        <dbReference type="Proteomes" id="UP000287651"/>
    </source>
</evidence>